<evidence type="ECO:0000313" key="2">
    <source>
        <dbReference type="EMBL" id="GAV56219.1"/>
    </source>
</evidence>
<dbReference type="GO" id="GO:0051920">
    <property type="term" value="F:peroxiredoxin activity"/>
    <property type="evidence" value="ECO:0007669"/>
    <property type="project" value="InterPro"/>
</dbReference>
<proteinExistence type="predicted"/>
<evidence type="ECO:0000259" key="1">
    <source>
        <dbReference type="Pfam" id="PF02627"/>
    </source>
</evidence>
<organism evidence="2 3">
    <name type="scientific">Zygosaccharomyces rouxii</name>
    <dbReference type="NCBI Taxonomy" id="4956"/>
    <lineage>
        <taxon>Eukaryota</taxon>
        <taxon>Fungi</taxon>
        <taxon>Dikarya</taxon>
        <taxon>Ascomycota</taxon>
        <taxon>Saccharomycotina</taxon>
        <taxon>Saccharomycetes</taxon>
        <taxon>Saccharomycetales</taxon>
        <taxon>Saccharomycetaceae</taxon>
        <taxon>Zygosaccharomyces</taxon>
    </lineage>
</organism>
<dbReference type="SUPFAM" id="SSF69118">
    <property type="entry name" value="AhpD-like"/>
    <property type="match status" value="1"/>
</dbReference>
<dbReference type="Proteomes" id="UP000187013">
    <property type="component" value="Unassembled WGS sequence"/>
</dbReference>
<accession>A0A1Q3AKG8</accession>
<dbReference type="InterPro" id="IPR052999">
    <property type="entry name" value="PTS1_Protein"/>
</dbReference>
<reference evidence="2 3" key="1">
    <citation type="submission" date="2016-08" db="EMBL/GenBank/DDBJ databases">
        <title>Draft genome sequence of allopolyploid Zygosaccharomyces rouxii.</title>
        <authorList>
            <person name="Watanabe J."/>
            <person name="Uehara K."/>
            <person name="Mogi Y."/>
            <person name="Tsukioka Y."/>
        </authorList>
    </citation>
    <scope>NUCLEOTIDE SEQUENCE [LARGE SCALE GENOMIC DNA]</scope>
    <source>
        <strain evidence="2 3">NBRC 110957</strain>
    </source>
</reference>
<dbReference type="PANTHER" id="PTHR28180:SF2">
    <property type="entry name" value="PEROXISOMAL PROTEIN 2"/>
    <property type="match status" value="1"/>
</dbReference>
<feature type="domain" description="Carboxymuconolactone decarboxylase-like" evidence="1">
    <location>
        <begin position="206"/>
        <end position="271"/>
    </location>
</feature>
<dbReference type="EMBL" id="BDGX01000053">
    <property type="protein sequence ID" value="GAV56219.1"/>
    <property type="molecule type" value="Genomic_DNA"/>
</dbReference>
<dbReference type="Gene3D" id="1.20.1290.10">
    <property type="entry name" value="AhpD-like"/>
    <property type="match status" value="1"/>
</dbReference>
<sequence>MNHILNAQRLVQLSQFHPNLRDLWYLVAAVTFSVCNQPQEIPRLYHYALRLQNDELGRARDLFSVANGTYELVRIESNKLRSCIDEIYPQPSLRQRQLTVKFREALLKVGPLAGLPKSINVLSQLKEVTPTSLLPETNPIDPWKAAEGHENVCPSAKRQDSQSQDAITQRGLEHWNHLYTKVSTRIVNNLNSSYPDLWYYILVHVYGPILSYDEILSAQETSLMVIAALVPQDVNPQLKGHLKGAINVGCNLETVEAVRSLAVMVSKWCGVSWRSEVIKL</sequence>
<dbReference type="InterPro" id="IPR003779">
    <property type="entry name" value="CMD-like"/>
</dbReference>
<dbReference type="Pfam" id="PF02627">
    <property type="entry name" value="CMD"/>
    <property type="match status" value="1"/>
</dbReference>
<dbReference type="InterPro" id="IPR029032">
    <property type="entry name" value="AhpD-like"/>
</dbReference>
<protein>
    <recommendedName>
        <fullName evidence="1">Carboxymuconolactone decarboxylase-like domain-containing protein</fullName>
    </recommendedName>
</protein>
<evidence type="ECO:0000313" key="3">
    <source>
        <dbReference type="Proteomes" id="UP000187013"/>
    </source>
</evidence>
<gene>
    <name evidence="2" type="ORF">ZYGR_0BA01250</name>
</gene>
<comment type="caution">
    <text evidence="2">The sequence shown here is derived from an EMBL/GenBank/DDBJ whole genome shotgun (WGS) entry which is preliminary data.</text>
</comment>
<dbReference type="PANTHER" id="PTHR28180">
    <property type="entry name" value="CONSERVED MITOCHONDRIAL PROTEIN-RELATED"/>
    <property type="match status" value="1"/>
</dbReference>
<name>A0A1Q3AKG8_ZYGRO</name>
<dbReference type="AlphaFoldDB" id="A0A1Q3AKG8"/>
<dbReference type="OrthoDB" id="5537330at2759"/>